<sequence>MRFKFLLRPSWLALTLVVFAFAATCYTLLAPWQFSRDSERETQNAALQESFTAEPRSVEAVLPGGTAPTEDTQWDRVTFTGTYVADAEVIARLRTVLGEPAFEVLTPMRTTDGQIVLVDRGVVRPDDRTRVPAYAAPPAAPVTVVARVRIDETDPKARDAFADESTDGRLHSYTVDSRVVARATGLPIRPGYFQLDENQPGGLEPLPLPKLEAGPFFSYALQWIAFGTMAVLGWLYFTVRELKPGGALAGEPRSRPGSDRRKTVAQMLAEDDDEETFGTPAPPRQATPQ</sequence>
<dbReference type="EMBL" id="JAGGMS010000001">
    <property type="protein sequence ID" value="MBP2180883.1"/>
    <property type="molecule type" value="Genomic_DNA"/>
</dbReference>
<dbReference type="InterPro" id="IPR045214">
    <property type="entry name" value="Surf1/Surf4"/>
</dbReference>
<evidence type="ECO:0000256" key="1">
    <source>
        <dbReference type="ARBA" id="ARBA00004370"/>
    </source>
</evidence>
<name>A0ABS4PNI2_9PSEU</name>
<feature type="compositionally biased region" description="Pro residues" evidence="7">
    <location>
        <begin position="280"/>
        <end position="289"/>
    </location>
</feature>
<reference evidence="8 9" key="1">
    <citation type="submission" date="2021-03" db="EMBL/GenBank/DDBJ databases">
        <title>Sequencing the genomes of 1000 actinobacteria strains.</title>
        <authorList>
            <person name="Klenk H.-P."/>
        </authorList>
    </citation>
    <scope>NUCLEOTIDE SEQUENCE [LARGE SCALE GENOMIC DNA]</scope>
    <source>
        <strain evidence="8 9">DSM 45510</strain>
    </source>
</reference>
<comment type="caution">
    <text evidence="8">The sequence shown here is derived from an EMBL/GenBank/DDBJ whole genome shotgun (WGS) entry which is preliminary data.</text>
</comment>
<dbReference type="RefSeq" id="WP_209664371.1">
    <property type="nucleotide sequence ID" value="NZ_JAGGMS010000001.1"/>
</dbReference>
<dbReference type="Pfam" id="PF02104">
    <property type="entry name" value="SURF1"/>
    <property type="match status" value="1"/>
</dbReference>
<accession>A0ABS4PNI2</accession>
<evidence type="ECO:0000256" key="7">
    <source>
        <dbReference type="SAM" id="MobiDB-lite"/>
    </source>
</evidence>
<dbReference type="PROSITE" id="PS50895">
    <property type="entry name" value="SURF1"/>
    <property type="match status" value="1"/>
</dbReference>
<evidence type="ECO:0000313" key="9">
    <source>
        <dbReference type="Proteomes" id="UP000741013"/>
    </source>
</evidence>
<comment type="caution">
    <text evidence="6">Lacks conserved residue(s) required for the propagation of feature annotation.</text>
</comment>
<feature type="compositionally biased region" description="Basic and acidic residues" evidence="7">
    <location>
        <begin position="252"/>
        <end position="262"/>
    </location>
</feature>
<evidence type="ECO:0000256" key="2">
    <source>
        <dbReference type="ARBA" id="ARBA00007165"/>
    </source>
</evidence>
<evidence type="ECO:0000256" key="3">
    <source>
        <dbReference type="ARBA" id="ARBA00022692"/>
    </source>
</evidence>
<keyword evidence="4 6" id="KW-1133">Transmembrane helix</keyword>
<keyword evidence="6" id="KW-1003">Cell membrane</keyword>
<proteinExistence type="inferred from homology"/>
<dbReference type="PANTHER" id="PTHR23427">
    <property type="entry name" value="SURFEIT LOCUS PROTEIN"/>
    <property type="match status" value="1"/>
</dbReference>
<keyword evidence="5 6" id="KW-0472">Membrane</keyword>
<comment type="similarity">
    <text evidence="2 6">Belongs to the SURF1 family.</text>
</comment>
<comment type="subcellular location">
    <subcellularLocation>
        <location evidence="6">Cell membrane</location>
        <topology evidence="6">Multi-pass membrane protein</topology>
    </subcellularLocation>
    <subcellularLocation>
        <location evidence="1">Membrane</location>
    </subcellularLocation>
</comment>
<keyword evidence="9" id="KW-1185">Reference proteome</keyword>
<gene>
    <name evidence="8" type="ORF">JOM49_002409</name>
</gene>
<dbReference type="CDD" id="cd06662">
    <property type="entry name" value="SURF1"/>
    <property type="match status" value="1"/>
</dbReference>
<dbReference type="InterPro" id="IPR002994">
    <property type="entry name" value="Surf1/Shy1"/>
</dbReference>
<feature type="transmembrane region" description="Helical" evidence="6">
    <location>
        <begin position="216"/>
        <end position="237"/>
    </location>
</feature>
<protein>
    <recommendedName>
        <fullName evidence="6">SURF1-like protein</fullName>
    </recommendedName>
</protein>
<dbReference type="Proteomes" id="UP000741013">
    <property type="component" value="Unassembled WGS sequence"/>
</dbReference>
<keyword evidence="3 6" id="KW-0812">Transmembrane</keyword>
<dbReference type="PANTHER" id="PTHR23427:SF2">
    <property type="entry name" value="SURFEIT LOCUS PROTEIN 1"/>
    <property type="match status" value="1"/>
</dbReference>
<organism evidence="8 9">
    <name type="scientific">Amycolatopsis magusensis</name>
    <dbReference type="NCBI Taxonomy" id="882444"/>
    <lineage>
        <taxon>Bacteria</taxon>
        <taxon>Bacillati</taxon>
        <taxon>Actinomycetota</taxon>
        <taxon>Actinomycetes</taxon>
        <taxon>Pseudonocardiales</taxon>
        <taxon>Pseudonocardiaceae</taxon>
        <taxon>Amycolatopsis</taxon>
    </lineage>
</organism>
<feature type="region of interest" description="Disordered" evidence="7">
    <location>
        <begin position="246"/>
        <end position="289"/>
    </location>
</feature>
<evidence type="ECO:0000256" key="5">
    <source>
        <dbReference type="ARBA" id="ARBA00023136"/>
    </source>
</evidence>
<evidence type="ECO:0000256" key="4">
    <source>
        <dbReference type="ARBA" id="ARBA00022989"/>
    </source>
</evidence>
<evidence type="ECO:0000313" key="8">
    <source>
        <dbReference type="EMBL" id="MBP2180883.1"/>
    </source>
</evidence>
<evidence type="ECO:0000256" key="6">
    <source>
        <dbReference type="RuleBase" id="RU363076"/>
    </source>
</evidence>